<organism evidence="8 9">
    <name type="scientific">Microthlaspi erraticum</name>
    <dbReference type="NCBI Taxonomy" id="1685480"/>
    <lineage>
        <taxon>Eukaryota</taxon>
        <taxon>Viridiplantae</taxon>
        <taxon>Streptophyta</taxon>
        <taxon>Embryophyta</taxon>
        <taxon>Tracheophyta</taxon>
        <taxon>Spermatophyta</taxon>
        <taxon>Magnoliopsida</taxon>
        <taxon>eudicotyledons</taxon>
        <taxon>Gunneridae</taxon>
        <taxon>Pentapetalae</taxon>
        <taxon>rosids</taxon>
        <taxon>malvids</taxon>
        <taxon>Brassicales</taxon>
        <taxon>Brassicaceae</taxon>
        <taxon>Coluteocarpeae</taxon>
        <taxon>Microthlaspi</taxon>
    </lineage>
</organism>
<dbReference type="CDD" id="cd06852">
    <property type="entry name" value="GT_MraY"/>
    <property type="match status" value="1"/>
</dbReference>
<protein>
    <recommendedName>
        <fullName evidence="10">Phospho-N-acetylmuramoyl-pentapeptide-transferase</fullName>
    </recommendedName>
</protein>
<dbReference type="GO" id="GO:0044038">
    <property type="term" value="P:cell wall macromolecule biosynthetic process"/>
    <property type="evidence" value="ECO:0007669"/>
    <property type="project" value="TreeGrafter"/>
</dbReference>
<dbReference type="GO" id="GO:0005886">
    <property type="term" value="C:plasma membrane"/>
    <property type="evidence" value="ECO:0007669"/>
    <property type="project" value="TreeGrafter"/>
</dbReference>
<feature type="transmembrane region" description="Helical" evidence="7">
    <location>
        <begin position="385"/>
        <end position="405"/>
    </location>
</feature>
<dbReference type="Proteomes" id="UP000467841">
    <property type="component" value="Unassembled WGS sequence"/>
</dbReference>
<keyword evidence="9" id="KW-1185">Reference proteome</keyword>
<feature type="transmembrane region" description="Helical" evidence="7">
    <location>
        <begin position="121"/>
        <end position="140"/>
    </location>
</feature>
<dbReference type="PROSITE" id="PS01348">
    <property type="entry name" value="MRAY_2"/>
    <property type="match status" value="1"/>
</dbReference>
<proteinExistence type="inferred from homology"/>
<evidence type="ECO:0000256" key="2">
    <source>
        <dbReference type="ARBA" id="ARBA00005583"/>
    </source>
</evidence>
<evidence type="ECO:0000313" key="8">
    <source>
        <dbReference type="EMBL" id="CAA7042779.1"/>
    </source>
</evidence>
<feature type="transmembrane region" description="Helical" evidence="7">
    <location>
        <begin position="160"/>
        <end position="180"/>
    </location>
</feature>
<feature type="transmembrane region" description="Helical" evidence="7">
    <location>
        <begin position="265"/>
        <end position="284"/>
    </location>
</feature>
<dbReference type="OrthoDB" id="2020675at2759"/>
<reference evidence="8" key="1">
    <citation type="submission" date="2020-01" db="EMBL/GenBank/DDBJ databases">
        <authorList>
            <person name="Mishra B."/>
        </authorList>
    </citation>
    <scope>NUCLEOTIDE SEQUENCE [LARGE SCALE GENOMIC DNA]</scope>
</reference>
<dbReference type="InterPro" id="IPR000715">
    <property type="entry name" value="Glycosyl_transferase_4"/>
</dbReference>
<keyword evidence="4 7" id="KW-0812">Transmembrane</keyword>
<comment type="subcellular location">
    <subcellularLocation>
        <location evidence="1">Membrane</location>
        <topology evidence="1">Multi-pass membrane protein</topology>
    </subcellularLocation>
</comment>
<dbReference type="InterPro" id="IPR003524">
    <property type="entry name" value="PNAcMuramoyl-5peptid_Trfase"/>
</dbReference>
<dbReference type="InterPro" id="IPR018480">
    <property type="entry name" value="PNAcMuramoyl-5peptid_Trfase_CS"/>
</dbReference>
<feature type="transmembrane region" description="Helical" evidence="7">
    <location>
        <begin position="296"/>
        <end position="318"/>
    </location>
</feature>
<feature type="transmembrane region" description="Helical" evidence="7">
    <location>
        <begin position="460"/>
        <end position="481"/>
    </location>
</feature>
<evidence type="ECO:0008006" key="10">
    <source>
        <dbReference type="Google" id="ProtNLM"/>
    </source>
</evidence>
<evidence type="ECO:0000256" key="7">
    <source>
        <dbReference type="SAM" id="Phobius"/>
    </source>
</evidence>
<evidence type="ECO:0000256" key="4">
    <source>
        <dbReference type="ARBA" id="ARBA00022692"/>
    </source>
</evidence>
<evidence type="ECO:0000256" key="6">
    <source>
        <dbReference type="ARBA" id="ARBA00023136"/>
    </source>
</evidence>
<keyword evidence="6 7" id="KW-0472">Membrane</keyword>
<feature type="transmembrane region" description="Helical" evidence="7">
    <location>
        <begin position="227"/>
        <end position="245"/>
    </location>
</feature>
<evidence type="ECO:0000256" key="5">
    <source>
        <dbReference type="ARBA" id="ARBA00022989"/>
    </source>
</evidence>
<dbReference type="AlphaFoldDB" id="A0A6D2K058"/>
<name>A0A6D2K058_9BRAS</name>
<evidence type="ECO:0000256" key="3">
    <source>
        <dbReference type="ARBA" id="ARBA00022679"/>
    </source>
</evidence>
<dbReference type="Pfam" id="PF00953">
    <property type="entry name" value="Glycos_transf_4"/>
    <property type="match status" value="1"/>
</dbReference>
<comment type="caution">
    <text evidence="8">The sequence shown here is derived from an EMBL/GenBank/DDBJ whole genome shotgun (WGS) entry which is preliminary data.</text>
</comment>
<keyword evidence="5 7" id="KW-1133">Transmembrane helix</keyword>
<dbReference type="PANTHER" id="PTHR22926">
    <property type="entry name" value="PHOSPHO-N-ACETYLMURAMOYL-PENTAPEPTIDE-TRANSFERASE"/>
    <property type="match status" value="1"/>
</dbReference>
<feature type="transmembrane region" description="Helical" evidence="7">
    <location>
        <begin position="201"/>
        <end position="221"/>
    </location>
</feature>
<evidence type="ECO:0000313" key="9">
    <source>
        <dbReference type="Proteomes" id="UP000467841"/>
    </source>
</evidence>
<accession>A0A6D2K058</accession>
<dbReference type="PROSITE" id="PS01347">
    <property type="entry name" value="MRAY_1"/>
    <property type="match status" value="1"/>
</dbReference>
<feature type="transmembrane region" description="Helical" evidence="7">
    <location>
        <begin position="330"/>
        <end position="350"/>
    </location>
</feature>
<dbReference type="GO" id="GO:0071555">
    <property type="term" value="P:cell wall organization"/>
    <property type="evidence" value="ECO:0007669"/>
    <property type="project" value="TreeGrafter"/>
</dbReference>
<keyword evidence="3" id="KW-0808">Transferase</keyword>
<dbReference type="GO" id="GO:0008963">
    <property type="term" value="F:phospho-N-acetylmuramoyl-pentapeptide-transferase activity"/>
    <property type="evidence" value="ECO:0007669"/>
    <property type="project" value="InterPro"/>
</dbReference>
<dbReference type="PANTHER" id="PTHR22926:SF5">
    <property type="entry name" value="PHOSPHO-N-ACETYLMURAMOYL-PENTAPEPTIDE-TRANSFERASE HOMOLOG"/>
    <property type="match status" value="1"/>
</dbReference>
<evidence type="ECO:0000256" key="1">
    <source>
        <dbReference type="ARBA" id="ARBA00004141"/>
    </source>
</evidence>
<gene>
    <name evidence="8" type="ORF">MERR_LOCUS30014</name>
</gene>
<comment type="similarity">
    <text evidence="2">Belongs to the glycosyltransferase 4 family. MraY subfamily.</text>
</comment>
<sequence length="484" mass="51933">MRSLQLNPSSFRFHHPNPFRSPKSVTLLSISRLRVESGSHSSLKLSAARQGCSLRRSSSSVKAFDDGDSFDFYSGDLFATTYAISSSEGEESDGEYALNVVTETTSQRLGKFPRGRKKHRIRYGINLGLLAFLSLLLLFMDSFAWKIVRLPLPPYFLTRPFFTSAALSTLAGYVFVPLLDRLKVHEPIRRLGLVTHNRRKTIPTMGGLFFVPVGVVVAIALTNFSSVEVAGAAAVTLVFAAIGLVDDSLSLRNDQNNGLSAKIQLLLEAAVGTCFAFWLESASISSPYGMKLLVPLPSPLGLVCLGKLYLLLTSFYFVSMGNLVKATDGLDGLAGGIACLAFVAMAIAVLPICSDLSVFGASMAGACFGFLLHNRYRASVSMGDTGSLALGGALAAMAACSGMFFPLFISSGVSVLEASSVIVQVAFYSVTKRLKGRGRRVFKTVPFHHHLRLSGLKEPMIVTMAYVVSSVLSLSAAYVGLISA</sequence>
<dbReference type="NCBIfam" id="TIGR00445">
    <property type="entry name" value="mraY"/>
    <property type="match status" value="1"/>
</dbReference>
<dbReference type="EMBL" id="CACVBM020001274">
    <property type="protein sequence ID" value="CAA7042779.1"/>
    <property type="molecule type" value="Genomic_DNA"/>
</dbReference>
<feature type="transmembrane region" description="Helical" evidence="7">
    <location>
        <begin position="356"/>
        <end position="373"/>
    </location>
</feature>